<dbReference type="Proteomes" id="UP000007879">
    <property type="component" value="Unassembled WGS sequence"/>
</dbReference>
<dbReference type="Pfam" id="PF00531">
    <property type="entry name" value="Death"/>
    <property type="match status" value="1"/>
</dbReference>
<evidence type="ECO:0000259" key="1">
    <source>
        <dbReference type="PROSITE" id="PS50017"/>
    </source>
</evidence>
<name>A0AAN0JTR7_AMPQE</name>
<dbReference type="RefSeq" id="XP_019860235.1">
    <property type="nucleotide sequence ID" value="XM_020004676.1"/>
</dbReference>
<feature type="domain" description="Death" evidence="1">
    <location>
        <begin position="32"/>
        <end position="108"/>
    </location>
</feature>
<proteinExistence type="predicted"/>
<dbReference type="GO" id="GO:0007165">
    <property type="term" value="P:signal transduction"/>
    <property type="evidence" value="ECO:0007669"/>
    <property type="project" value="InterPro"/>
</dbReference>
<dbReference type="EnsemblMetazoa" id="XM_020004676.1">
    <property type="protein sequence ID" value="XP_019860235.1"/>
    <property type="gene ID" value="LOC109588519"/>
</dbReference>
<dbReference type="Gene3D" id="1.10.533.10">
    <property type="entry name" value="Death Domain, Fas"/>
    <property type="match status" value="1"/>
</dbReference>
<organism evidence="2 3">
    <name type="scientific">Amphimedon queenslandica</name>
    <name type="common">Sponge</name>
    <dbReference type="NCBI Taxonomy" id="400682"/>
    <lineage>
        <taxon>Eukaryota</taxon>
        <taxon>Metazoa</taxon>
        <taxon>Porifera</taxon>
        <taxon>Demospongiae</taxon>
        <taxon>Heteroscleromorpha</taxon>
        <taxon>Haplosclerida</taxon>
        <taxon>Niphatidae</taxon>
        <taxon>Amphimedon</taxon>
    </lineage>
</organism>
<reference evidence="3" key="1">
    <citation type="journal article" date="2010" name="Nature">
        <title>The Amphimedon queenslandica genome and the evolution of animal complexity.</title>
        <authorList>
            <person name="Srivastava M."/>
            <person name="Simakov O."/>
            <person name="Chapman J."/>
            <person name="Fahey B."/>
            <person name="Gauthier M.E."/>
            <person name="Mitros T."/>
            <person name="Richards G.S."/>
            <person name="Conaco C."/>
            <person name="Dacre M."/>
            <person name="Hellsten U."/>
            <person name="Larroux C."/>
            <person name="Putnam N.H."/>
            <person name="Stanke M."/>
            <person name="Adamska M."/>
            <person name="Darling A."/>
            <person name="Degnan S.M."/>
            <person name="Oakley T.H."/>
            <person name="Plachetzki D.C."/>
            <person name="Zhai Y."/>
            <person name="Adamski M."/>
            <person name="Calcino A."/>
            <person name="Cummins S.F."/>
            <person name="Goodstein D.M."/>
            <person name="Harris C."/>
            <person name="Jackson D.J."/>
            <person name="Leys S.P."/>
            <person name="Shu S."/>
            <person name="Woodcroft B.J."/>
            <person name="Vervoort M."/>
            <person name="Kosik K.S."/>
            <person name="Manning G."/>
            <person name="Degnan B.M."/>
            <person name="Rokhsar D.S."/>
        </authorList>
    </citation>
    <scope>NUCLEOTIDE SEQUENCE [LARGE SCALE GENOMIC DNA]</scope>
</reference>
<accession>A0AAN0JTR7</accession>
<dbReference type="InterPro" id="IPR011029">
    <property type="entry name" value="DEATH-like_dom_sf"/>
</dbReference>
<reference evidence="2" key="2">
    <citation type="submission" date="2024-06" db="UniProtKB">
        <authorList>
            <consortium name="EnsemblMetazoa"/>
        </authorList>
    </citation>
    <scope>IDENTIFICATION</scope>
</reference>
<dbReference type="KEGG" id="aqu:109588519"/>
<protein>
    <recommendedName>
        <fullName evidence="1">Death domain-containing protein</fullName>
    </recommendedName>
</protein>
<dbReference type="SUPFAM" id="SSF47986">
    <property type="entry name" value="DEATH domain"/>
    <property type="match status" value="1"/>
</dbReference>
<evidence type="ECO:0000313" key="3">
    <source>
        <dbReference type="Proteomes" id="UP000007879"/>
    </source>
</evidence>
<dbReference type="CDD" id="cd01670">
    <property type="entry name" value="Death"/>
    <property type="match status" value="1"/>
</dbReference>
<dbReference type="PROSITE" id="PS50017">
    <property type="entry name" value="DEATH_DOMAIN"/>
    <property type="match status" value="1"/>
</dbReference>
<evidence type="ECO:0000313" key="2">
    <source>
        <dbReference type="EnsemblMetazoa" id="XP_019860235.1"/>
    </source>
</evidence>
<dbReference type="AlphaFoldDB" id="A0AAN0JTR7"/>
<keyword evidence="3" id="KW-1185">Reference proteome</keyword>
<dbReference type="GeneID" id="109588519"/>
<dbReference type="InterPro" id="IPR000488">
    <property type="entry name" value="Death_dom"/>
</dbReference>
<sequence>MASPGPADNTNQLQITDLAEVLQLLRRHGYSGVSYYDLGLYLGLSSATLDAIKENERNVDSCLRECLKAWLQKADNVQKKGGPSIYSLVSALRELGENGVADGIDMEKHPGCKILAHFFSNQSLLSALPQLTELLCSEKLIKEVMLFATVEGKALLIQIKEAVCNDYRKLIIFAEILCKVKITVGIGNVIKKEYRELYCRNDLPEMGESSAKYPKFYLPLKMATKFMSMRVKFSNTFKKVGLIIKRKPIPMFEDVRSTLRFFCKSLRPQLAVCQDIDDILELISDNSSLIDISLLESLVDELNIDEAKEVLLEYNDKAAKELNKKDLTQCLGEIFSSISLLQCETITILVDKSHAKFILDDVRICLKNLFENSSPLVRLNVIKEDNSFTITCSFLLTIFKQLITVALNNIDVLKENKVKRLTIGYCTVYEVKDTSIATTTEIDEYTSSLSTSSGLMKQLMLSLSVQLINSKEEVTTLNEENMITKKGAELLKNETESLKETLGTKSKMLSAYRAESDRFERIAAETKQLLLEKVSHLTENEK</sequence>